<sequence length="16" mass="1819">MKPLNFSVSPLCLITR</sequence>
<evidence type="ECO:0000313" key="1">
    <source>
        <dbReference type="EMBL" id="MBW90809.1"/>
    </source>
</evidence>
<name>A0A2P2JBF9_RHIMU</name>
<reference evidence="1" key="1">
    <citation type="submission" date="2018-02" db="EMBL/GenBank/DDBJ databases">
        <title>Rhizophora mucronata_Transcriptome.</title>
        <authorList>
            <person name="Meera S.P."/>
            <person name="Sreeshan A."/>
            <person name="Augustine A."/>
        </authorList>
    </citation>
    <scope>NUCLEOTIDE SEQUENCE</scope>
    <source>
        <tissue evidence="1">Leaf</tissue>
    </source>
</reference>
<dbReference type="EMBL" id="GGEC01010326">
    <property type="protein sequence ID" value="MBW90809.1"/>
    <property type="molecule type" value="Transcribed_RNA"/>
</dbReference>
<dbReference type="AlphaFoldDB" id="A0A2P2JBF9"/>
<organism evidence="1">
    <name type="scientific">Rhizophora mucronata</name>
    <name type="common">Asiatic mangrove</name>
    <dbReference type="NCBI Taxonomy" id="61149"/>
    <lineage>
        <taxon>Eukaryota</taxon>
        <taxon>Viridiplantae</taxon>
        <taxon>Streptophyta</taxon>
        <taxon>Embryophyta</taxon>
        <taxon>Tracheophyta</taxon>
        <taxon>Spermatophyta</taxon>
        <taxon>Magnoliopsida</taxon>
        <taxon>eudicotyledons</taxon>
        <taxon>Gunneridae</taxon>
        <taxon>Pentapetalae</taxon>
        <taxon>rosids</taxon>
        <taxon>fabids</taxon>
        <taxon>Malpighiales</taxon>
        <taxon>Rhizophoraceae</taxon>
        <taxon>Rhizophora</taxon>
    </lineage>
</organism>
<proteinExistence type="predicted"/>
<accession>A0A2P2JBF9</accession>
<protein>
    <submittedName>
        <fullName evidence="1">Uncharacterized protein</fullName>
    </submittedName>
</protein>